<dbReference type="PANTHER" id="PTHR43384:SF6">
    <property type="entry name" value="SEPTUM SITE-DETERMINING PROTEIN MIND HOMOLOG, CHLOROPLASTIC"/>
    <property type="match status" value="1"/>
</dbReference>
<accession>A0A920CMU4</accession>
<keyword evidence="7" id="KW-0131">Cell cycle</keyword>
<evidence type="ECO:0000313" key="13">
    <source>
        <dbReference type="Proteomes" id="UP000682811"/>
    </source>
</evidence>
<organism evidence="12 13">
    <name type="scientific">Paenibacillus azoreducens</name>
    <dbReference type="NCBI Taxonomy" id="116718"/>
    <lineage>
        <taxon>Bacteria</taxon>
        <taxon>Bacillati</taxon>
        <taxon>Bacillota</taxon>
        <taxon>Bacilli</taxon>
        <taxon>Bacillales</taxon>
        <taxon>Paenibacillaceae</taxon>
        <taxon>Paenibacillus</taxon>
    </lineage>
</organism>
<evidence type="ECO:0000256" key="3">
    <source>
        <dbReference type="ARBA" id="ARBA00022618"/>
    </source>
</evidence>
<keyword evidence="6" id="KW-0717">Septation</keyword>
<evidence type="ECO:0000256" key="2">
    <source>
        <dbReference type="ARBA" id="ARBA00016887"/>
    </source>
</evidence>
<dbReference type="InterPro" id="IPR027417">
    <property type="entry name" value="P-loop_NTPase"/>
</dbReference>
<dbReference type="Pfam" id="PF13614">
    <property type="entry name" value="AAA_31"/>
    <property type="match status" value="1"/>
</dbReference>
<evidence type="ECO:0000313" key="12">
    <source>
        <dbReference type="EMBL" id="GIO46721.1"/>
    </source>
</evidence>
<protein>
    <recommendedName>
        <fullName evidence="2">Septum site-determining protein MinD</fullName>
    </recommendedName>
    <alternativeName>
        <fullName evidence="9">Cell division inhibitor MinD</fullName>
    </alternativeName>
</protein>
<dbReference type="PIRSF" id="PIRSF003092">
    <property type="entry name" value="MinD"/>
    <property type="match status" value="1"/>
</dbReference>
<keyword evidence="13" id="KW-1185">Reference proteome</keyword>
<dbReference type="GO" id="GO:0016887">
    <property type="term" value="F:ATP hydrolysis activity"/>
    <property type="evidence" value="ECO:0007669"/>
    <property type="project" value="InterPro"/>
</dbReference>
<keyword evidence="5 10" id="KW-0067">ATP-binding</keyword>
<sequence length="268" mass="29405">MARVISITSGKGGVGKTTITANLGTSLACLEQKVCLIDADFGLRNLDIPLGLSSRLNYDISDFISGSCDLQQVTVKDKRLPNLSLISCSMDADHHYDPELFRDVIQYIGQDYDYVLIDSPAGIENGFRNAAHAADEAIIVTTPNRTALQDADRVIGLLGDLIPTSPQLIVNMADDPSDPSLSIEQIINVLNIGLIGLVQLDLEIMRSVAKGTPIALDPELESGQRFRHIARNIVNNLQESYPPEKTKKKHKSIFSFSKGIRWRQSNSM</sequence>
<name>A0A920CMU4_9BACL</name>
<dbReference type="EMBL" id="BORT01000005">
    <property type="protein sequence ID" value="GIO46721.1"/>
    <property type="molecule type" value="Genomic_DNA"/>
</dbReference>
<feature type="binding site" evidence="10">
    <location>
        <begin position="11"/>
        <end position="18"/>
    </location>
    <ligand>
        <name>ATP</name>
        <dbReference type="ChEBI" id="CHEBI:30616"/>
    </ligand>
</feature>
<dbReference type="InterPro" id="IPR025501">
    <property type="entry name" value="MinD_FleN"/>
</dbReference>
<dbReference type="GO" id="GO:0051782">
    <property type="term" value="P:negative regulation of cell division"/>
    <property type="evidence" value="ECO:0007669"/>
    <property type="project" value="TreeGrafter"/>
</dbReference>
<dbReference type="InterPro" id="IPR010223">
    <property type="entry name" value="MinD"/>
</dbReference>
<dbReference type="AlphaFoldDB" id="A0A920CMU4"/>
<dbReference type="InterPro" id="IPR050625">
    <property type="entry name" value="ParA/MinD_ATPase"/>
</dbReference>
<dbReference type="Proteomes" id="UP000682811">
    <property type="component" value="Unassembled WGS sequence"/>
</dbReference>
<dbReference type="NCBIfam" id="TIGR01968">
    <property type="entry name" value="minD_bact"/>
    <property type="match status" value="1"/>
</dbReference>
<dbReference type="GO" id="GO:0005829">
    <property type="term" value="C:cytosol"/>
    <property type="evidence" value="ECO:0007669"/>
    <property type="project" value="TreeGrafter"/>
</dbReference>
<evidence type="ECO:0000256" key="5">
    <source>
        <dbReference type="ARBA" id="ARBA00022840"/>
    </source>
</evidence>
<evidence type="ECO:0000256" key="1">
    <source>
        <dbReference type="ARBA" id="ARBA00010257"/>
    </source>
</evidence>
<evidence type="ECO:0000256" key="8">
    <source>
        <dbReference type="ARBA" id="ARBA00025436"/>
    </source>
</evidence>
<comment type="caution">
    <text evidence="12">The sequence shown here is derived from an EMBL/GenBank/DDBJ whole genome shotgun (WGS) entry which is preliminary data.</text>
</comment>
<feature type="domain" description="AAA" evidence="11">
    <location>
        <begin position="3"/>
        <end position="155"/>
    </location>
</feature>
<dbReference type="RefSeq" id="WP_212977704.1">
    <property type="nucleotide sequence ID" value="NZ_AP025343.1"/>
</dbReference>
<evidence type="ECO:0000256" key="10">
    <source>
        <dbReference type="PIRSR" id="PIRSR003092-1"/>
    </source>
</evidence>
<gene>
    <name evidence="12" type="primary">minD_1</name>
    <name evidence="12" type="ORF">J34TS1_14860</name>
</gene>
<comment type="function">
    <text evidence="8">ATPase required for the correct placement of the division site. Cell division inhibitors MinC and MinD act in concert to form an inhibitor capable of blocking formation of the polar Z ring septums. Rapidly oscillates between the poles of the cell to destabilize FtsZ filaments that have formed before they mature into polar Z rings.</text>
</comment>
<dbReference type="GO" id="GO:0000917">
    <property type="term" value="P:division septum assembly"/>
    <property type="evidence" value="ECO:0007669"/>
    <property type="project" value="UniProtKB-KW"/>
</dbReference>
<dbReference type="InterPro" id="IPR025669">
    <property type="entry name" value="AAA_dom"/>
</dbReference>
<dbReference type="PANTHER" id="PTHR43384">
    <property type="entry name" value="SEPTUM SITE-DETERMINING PROTEIN MIND HOMOLOG, CHLOROPLASTIC-RELATED"/>
    <property type="match status" value="1"/>
</dbReference>
<dbReference type="PROSITE" id="PS51257">
    <property type="entry name" value="PROKAR_LIPOPROTEIN"/>
    <property type="match status" value="1"/>
</dbReference>
<dbReference type="GO" id="GO:0009898">
    <property type="term" value="C:cytoplasmic side of plasma membrane"/>
    <property type="evidence" value="ECO:0007669"/>
    <property type="project" value="TreeGrafter"/>
</dbReference>
<evidence type="ECO:0000256" key="7">
    <source>
        <dbReference type="ARBA" id="ARBA00023306"/>
    </source>
</evidence>
<dbReference type="GO" id="GO:0005524">
    <property type="term" value="F:ATP binding"/>
    <property type="evidence" value="ECO:0007669"/>
    <property type="project" value="UniProtKB-KW"/>
</dbReference>
<keyword evidence="4 10" id="KW-0547">Nucleotide-binding</keyword>
<proteinExistence type="inferred from homology"/>
<evidence type="ECO:0000256" key="9">
    <source>
        <dbReference type="ARBA" id="ARBA00032845"/>
    </source>
</evidence>
<evidence type="ECO:0000259" key="11">
    <source>
        <dbReference type="Pfam" id="PF13614"/>
    </source>
</evidence>
<reference evidence="12 13" key="1">
    <citation type="submission" date="2021-03" db="EMBL/GenBank/DDBJ databases">
        <title>Antimicrobial resistance genes in bacteria isolated from Japanese honey, and their potential for conferring macrolide and lincosamide resistance in the American foulbrood pathogen Paenibacillus larvae.</title>
        <authorList>
            <person name="Okamoto M."/>
            <person name="Kumagai M."/>
            <person name="Kanamori H."/>
            <person name="Takamatsu D."/>
        </authorList>
    </citation>
    <scope>NUCLEOTIDE SEQUENCE [LARGE SCALE GENOMIC DNA]</scope>
    <source>
        <strain evidence="12 13">J34TS1</strain>
    </source>
</reference>
<dbReference type="Gene3D" id="3.40.50.300">
    <property type="entry name" value="P-loop containing nucleotide triphosphate hydrolases"/>
    <property type="match status" value="1"/>
</dbReference>
<evidence type="ECO:0000256" key="6">
    <source>
        <dbReference type="ARBA" id="ARBA00023210"/>
    </source>
</evidence>
<keyword evidence="3" id="KW-0132">Cell division</keyword>
<dbReference type="SUPFAM" id="SSF52540">
    <property type="entry name" value="P-loop containing nucleoside triphosphate hydrolases"/>
    <property type="match status" value="1"/>
</dbReference>
<comment type="similarity">
    <text evidence="1">Belongs to the ParA family. MinD subfamily.</text>
</comment>
<evidence type="ECO:0000256" key="4">
    <source>
        <dbReference type="ARBA" id="ARBA00022741"/>
    </source>
</evidence>